<gene>
    <name evidence="3" type="ORF">FA13DRAFT_336670</name>
</gene>
<dbReference type="EMBL" id="QPFP01000018">
    <property type="protein sequence ID" value="TEB31633.1"/>
    <property type="molecule type" value="Genomic_DNA"/>
</dbReference>
<feature type="compositionally biased region" description="Low complexity" evidence="1">
    <location>
        <begin position="107"/>
        <end position="129"/>
    </location>
</feature>
<name>A0A4Y7TBT7_COPMI</name>
<proteinExistence type="predicted"/>
<accession>A0A4Y7TBT7</accession>
<dbReference type="AlphaFoldDB" id="A0A4Y7TBT7"/>
<organism evidence="3 4">
    <name type="scientific">Coprinellus micaceus</name>
    <name type="common">Glistening ink-cap mushroom</name>
    <name type="synonym">Coprinus micaceus</name>
    <dbReference type="NCBI Taxonomy" id="71717"/>
    <lineage>
        <taxon>Eukaryota</taxon>
        <taxon>Fungi</taxon>
        <taxon>Dikarya</taxon>
        <taxon>Basidiomycota</taxon>
        <taxon>Agaricomycotina</taxon>
        <taxon>Agaricomycetes</taxon>
        <taxon>Agaricomycetidae</taxon>
        <taxon>Agaricales</taxon>
        <taxon>Agaricineae</taxon>
        <taxon>Psathyrellaceae</taxon>
        <taxon>Coprinellus</taxon>
    </lineage>
</organism>
<dbReference type="STRING" id="71717.A0A4Y7TBT7"/>
<keyword evidence="2" id="KW-0812">Transmembrane</keyword>
<evidence type="ECO:0000313" key="4">
    <source>
        <dbReference type="Proteomes" id="UP000298030"/>
    </source>
</evidence>
<reference evidence="3 4" key="1">
    <citation type="journal article" date="2019" name="Nat. Ecol. Evol.">
        <title>Megaphylogeny resolves global patterns of mushroom evolution.</title>
        <authorList>
            <person name="Varga T."/>
            <person name="Krizsan K."/>
            <person name="Foldi C."/>
            <person name="Dima B."/>
            <person name="Sanchez-Garcia M."/>
            <person name="Sanchez-Ramirez S."/>
            <person name="Szollosi G.J."/>
            <person name="Szarkandi J.G."/>
            <person name="Papp V."/>
            <person name="Albert L."/>
            <person name="Andreopoulos W."/>
            <person name="Angelini C."/>
            <person name="Antonin V."/>
            <person name="Barry K.W."/>
            <person name="Bougher N.L."/>
            <person name="Buchanan P."/>
            <person name="Buyck B."/>
            <person name="Bense V."/>
            <person name="Catcheside P."/>
            <person name="Chovatia M."/>
            <person name="Cooper J."/>
            <person name="Damon W."/>
            <person name="Desjardin D."/>
            <person name="Finy P."/>
            <person name="Geml J."/>
            <person name="Haridas S."/>
            <person name="Hughes K."/>
            <person name="Justo A."/>
            <person name="Karasinski D."/>
            <person name="Kautmanova I."/>
            <person name="Kiss B."/>
            <person name="Kocsube S."/>
            <person name="Kotiranta H."/>
            <person name="LaButti K.M."/>
            <person name="Lechner B.E."/>
            <person name="Liimatainen K."/>
            <person name="Lipzen A."/>
            <person name="Lukacs Z."/>
            <person name="Mihaltcheva S."/>
            <person name="Morgado L.N."/>
            <person name="Niskanen T."/>
            <person name="Noordeloos M.E."/>
            <person name="Ohm R.A."/>
            <person name="Ortiz-Santana B."/>
            <person name="Ovrebo C."/>
            <person name="Racz N."/>
            <person name="Riley R."/>
            <person name="Savchenko A."/>
            <person name="Shiryaev A."/>
            <person name="Soop K."/>
            <person name="Spirin V."/>
            <person name="Szebenyi C."/>
            <person name="Tomsovsky M."/>
            <person name="Tulloss R.E."/>
            <person name="Uehling J."/>
            <person name="Grigoriev I.V."/>
            <person name="Vagvolgyi C."/>
            <person name="Papp T."/>
            <person name="Martin F.M."/>
            <person name="Miettinen O."/>
            <person name="Hibbett D.S."/>
            <person name="Nagy L.G."/>
        </authorList>
    </citation>
    <scope>NUCLEOTIDE SEQUENCE [LARGE SCALE GENOMIC DNA]</scope>
    <source>
        <strain evidence="3 4">FP101781</strain>
    </source>
</reference>
<feature type="region of interest" description="Disordered" evidence="1">
    <location>
        <begin position="279"/>
        <end position="308"/>
    </location>
</feature>
<sequence>MESTPRRPRHRFSFFGPILFPPVVLSPLFLVFCYLTRFGVISPCLPFFTLPLPLCASRLCGDLTTTTTNSLPRSVRAGQAAASGGQPTTTTAEGAHFREIFAEDFAPGPRRGSLSGSLSDGYGHPSEGTDGSGSESGGGGYYAAASSSNVRGKKAQYLDETIAGIDQPSPFSFDPHGHGRAGSSSSSSHHYSDSGSDRPGSTHSITSSIPHPPGTASSTTSSTGAPPGSATSGTFFNAFDSLSIDDPAVLAQLAASGGTAPDGSPFFAHMNLEHLGAGPAGGVGFPGGDSHADPDATPMPIKEEPSGGVRFAEGSRIQRPLSSLAALQPSSTNGLSWNSYLGLGTPSANVSASMNFLGGWTPGGGNGATTSSNLAGFGYGRSVVVWDRG</sequence>
<feature type="compositionally biased region" description="Gly residues" evidence="1">
    <location>
        <begin position="130"/>
        <end position="139"/>
    </location>
</feature>
<feature type="transmembrane region" description="Helical" evidence="2">
    <location>
        <begin position="12"/>
        <end position="32"/>
    </location>
</feature>
<evidence type="ECO:0000256" key="2">
    <source>
        <dbReference type="SAM" id="Phobius"/>
    </source>
</evidence>
<feature type="region of interest" description="Disordered" evidence="1">
    <location>
        <begin position="106"/>
        <end position="139"/>
    </location>
</feature>
<keyword evidence="4" id="KW-1185">Reference proteome</keyword>
<feature type="region of interest" description="Disordered" evidence="1">
    <location>
        <begin position="166"/>
        <end position="229"/>
    </location>
</feature>
<keyword evidence="2" id="KW-0472">Membrane</keyword>
<evidence type="ECO:0000256" key="1">
    <source>
        <dbReference type="SAM" id="MobiDB-lite"/>
    </source>
</evidence>
<dbReference type="Proteomes" id="UP000298030">
    <property type="component" value="Unassembled WGS sequence"/>
</dbReference>
<protein>
    <submittedName>
        <fullName evidence="3">Uncharacterized protein</fullName>
    </submittedName>
</protein>
<evidence type="ECO:0000313" key="3">
    <source>
        <dbReference type="EMBL" id="TEB31633.1"/>
    </source>
</evidence>
<feature type="region of interest" description="Disordered" evidence="1">
    <location>
        <begin position="70"/>
        <end position="94"/>
    </location>
</feature>
<feature type="compositionally biased region" description="Polar residues" evidence="1">
    <location>
        <begin position="199"/>
        <end position="209"/>
    </location>
</feature>
<keyword evidence="2" id="KW-1133">Transmembrane helix</keyword>
<comment type="caution">
    <text evidence="3">The sequence shown here is derived from an EMBL/GenBank/DDBJ whole genome shotgun (WGS) entry which is preliminary data.</text>
</comment>
<feature type="compositionally biased region" description="Low complexity" evidence="1">
    <location>
        <begin position="214"/>
        <end position="229"/>
    </location>
</feature>